<keyword evidence="3" id="KW-1185">Reference proteome</keyword>
<dbReference type="AlphaFoldDB" id="A0A0F7SDE5"/>
<name>A0A0F7SDE5_9BASI</name>
<evidence type="ECO:0000256" key="1">
    <source>
        <dbReference type="SAM" id="MobiDB-lite"/>
    </source>
</evidence>
<organism evidence="2 3">
    <name type="scientific">Sporisorium scitamineum</name>
    <dbReference type="NCBI Taxonomy" id="49012"/>
    <lineage>
        <taxon>Eukaryota</taxon>
        <taxon>Fungi</taxon>
        <taxon>Dikarya</taxon>
        <taxon>Basidiomycota</taxon>
        <taxon>Ustilaginomycotina</taxon>
        <taxon>Ustilaginomycetes</taxon>
        <taxon>Ustilaginales</taxon>
        <taxon>Ustilaginaceae</taxon>
        <taxon>Sporisorium</taxon>
    </lineage>
</organism>
<feature type="compositionally biased region" description="Low complexity" evidence="1">
    <location>
        <begin position="19"/>
        <end position="32"/>
    </location>
</feature>
<accession>A0A0F7SDE5</accession>
<reference evidence="3" key="1">
    <citation type="submission" date="2014-06" db="EMBL/GenBank/DDBJ databases">
        <authorList>
            <person name="Berkman P.J."/>
        </authorList>
    </citation>
    <scope>NUCLEOTIDE SEQUENCE [LARGE SCALE GENOMIC DNA]</scope>
</reference>
<feature type="region of interest" description="Disordered" evidence="1">
    <location>
        <begin position="1"/>
        <end position="41"/>
    </location>
</feature>
<sequence length="264" mass="28306">MSGGPQHPFHNQSNQHDYSYPPFSSAPSQSPPVYGHNNAAANYQHSGAFHQHNHPQSIASHGNFFPTSDASYPGVYGQPTARNQFGVNQSYPAASSAFSGDFAHLVPDSSVGGADFQGHPSFSRPGNVSAQHLQQVQPDSVAQFPLKQTAADLELISTPPLPSIDSTTSSPQKPGLRIKLKRTFKAQESSSGGQQAQAQLQIDPSAISNMPVGRPTRSAATAASANIHNSFSDSPASRSLRNRQVKQQPGSEEDYEETCRDVNW</sequence>
<feature type="region of interest" description="Disordered" evidence="1">
    <location>
        <begin position="157"/>
        <end position="176"/>
    </location>
</feature>
<evidence type="ECO:0000313" key="3">
    <source>
        <dbReference type="Proteomes" id="UP000242770"/>
    </source>
</evidence>
<dbReference type="EMBL" id="CCFA01004752">
    <property type="protein sequence ID" value="CDW99485.1"/>
    <property type="molecule type" value="Genomic_DNA"/>
</dbReference>
<proteinExistence type="predicted"/>
<feature type="compositionally biased region" description="Polar residues" evidence="1">
    <location>
        <begin position="226"/>
        <end position="239"/>
    </location>
</feature>
<gene>
    <name evidence="2" type="primary">SSCI77770.1</name>
</gene>
<dbReference type="Proteomes" id="UP000242770">
    <property type="component" value="Unassembled WGS sequence"/>
</dbReference>
<feature type="region of interest" description="Disordered" evidence="1">
    <location>
        <begin position="207"/>
        <end position="264"/>
    </location>
</feature>
<dbReference type="STRING" id="49012.A0A0F7SDE5"/>
<evidence type="ECO:0000313" key="2">
    <source>
        <dbReference type="EMBL" id="CDW99485.1"/>
    </source>
</evidence>
<protein>
    <submittedName>
        <fullName evidence="2">Uncharacterized protein</fullName>
    </submittedName>
</protein>
<feature type="compositionally biased region" description="Low complexity" evidence="1">
    <location>
        <begin position="214"/>
        <end position="225"/>
    </location>
</feature>